<feature type="compositionally biased region" description="Low complexity" evidence="1">
    <location>
        <begin position="682"/>
        <end position="692"/>
    </location>
</feature>
<reference evidence="2" key="1">
    <citation type="journal article" date="2019" name="Plant J.">
        <title>Chlorella vulgaris genome assembly and annotation reveals the molecular basis for metabolic acclimation to high light conditions.</title>
        <authorList>
            <person name="Cecchin M."/>
            <person name="Marcolungo L."/>
            <person name="Rossato M."/>
            <person name="Girolomoni L."/>
            <person name="Cosentino E."/>
            <person name="Cuine S."/>
            <person name="Li-Beisson Y."/>
            <person name="Delledonne M."/>
            <person name="Ballottari M."/>
        </authorList>
    </citation>
    <scope>NUCLEOTIDE SEQUENCE</scope>
    <source>
        <strain evidence="2">211/11P</strain>
    </source>
</reference>
<dbReference type="EMBL" id="SIDB01000011">
    <property type="protein sequence ID" value="KAI3426030.1"/>
    <property type="molecule type" value="Genomic_DNA"/>
</dbReference>
<sequence length="745" mass="74959">MLSATTAPAFPTGVSGGPCARHPPRRYRQRVLMPQRAAARSNDGETTKTPLEVTAAVAQADGENPVPAQALAAEEERLAAAVQRQVEQSAAVQVEEAAEEKLAARNKQAGHVPAAAEPAVQADWENPVPAEALAAEEERLAAAVQRQVEQSAAVQDKPSTKTPEQRAHEAAIMDNGGNAAMQPSTATKGEDDLALTADLAVTATKLGVTVAAQAAGNVTRWLSDEAPTALKEWSETVGEELESVSEDLNKQLEGLGQNLGEAVEELGSSIAAANERTAAEAEQGAEKWNQLTQEVTAALEPSRAADPAGEGSKPVAEMVQDSVDELLAAPKPAAQAKGPTVGQDPVAFFDQLLSRPGTQQKGSASEGYSVAEVERQQQRLRSAATSLARAERVRAEAAAGRMQRAQTALAEEEAEAKAEAQAREEEKLAAAVQQQQEDSAAMREKAAAEEQRQAKNKQAEDRAAAAKAAAQADGENPVPAEAQAAEEERLAAAVQRQVEQSAAVQDEEAAEEKLAARNKQAGDVPAAAEPAAQADGENPVPAEALASEEERLAAAVQRQVDQSAAAEANTAAREGDKRRSSSHVAFLSAPMSSGGGGGGSGGSGESKAGSGTSTKPATGGGAGAAAAASASAAGAAGAAAGAKLAAASSGGGGDSGAGGGSGGGGGGGSGRGGGGGGGNNGGSSSDGDGLNGSPSLWGRLLLIALAAGAGYLYVKKDLPSVPAIRNALAGSPSNDKGSKESRRKR</sequence>
<feature type="region of interest" description="Disordered" evidence="1">
    <location>
        <begin position="144"/>
        <end position="168"/>
    </location>
</feature>
<gene>
    <name evidence="2" type="ORF">D9Q98_007998</name>
</gene>
<protein>
    <submittedName>
        <fullName evidence="2">Uncharacterized protein</fullName>
    </submittedName>
</protein>
<dbReference type="AlphaFoldDB" id="A0A9D4YTV4"/>
<evidence type="ECO:0000313" key="2">
    <source>
        <dbReference type="EMBL" id="KAI3426030.1"/>
    </source>
</evidence>
<accession>A0A9D4YTV4</accession>
<reference evidence="2" key="2">
    <citation type="submission" date="2020-11" db="EMBL/GenBank/DDBJ databases">
        <authorList>
            <person name="Cecchin M."/>
            <person name="Marcolungo L."/>
            <person name="Rossato M."/>
            <person name="Girolomoni L."/>
            <person name="Cosentino E."/>
            <person name="Cuine S."/>
            <person name="Li-Beisson Y."/>
            <person name="Delledonne M."/>
            <person name="Ballottari M."/>
        </authorList>
    </citation>
    <scope>NUCLEOTIDE SEQUENCE</scope>
    <source>
        <strain evidence="2">211/11P</strain>
        <tissue evidence="2">Whole cell</tissue>
    </source>
</reference>
<feature type="compositionally biased region" description="Low complexity" evidence="1">
    <location>
        <begin position="396"/>
        <end position="409"/>
    </location>
</feature>
<feature type="region of interest" description="Disordered" evidence="1">
    <location>
        <begin position="104"/>
        <end position="125"/>
    </location>
</feature>
<feature type="compositionally biased region" description="Gly residues" evidence="1">
    <location>
        <begin position="593"/>
        <end position="604"/>
    </location>
</feature>
<evidence type="ECO:0000313" key="3">
    <source>
        <dbReference type="Proteomes" id="UP001055712"/>
    </source>
</evidence>
<feature type="compositionally biased region" description="Low complexity" evidence="1">
    <location>
        <begin position="326"/>
        <end position="337"/>
    </location>
</feature>
<feature type="region of interest" description="Disordered" evidence="1">
    <location>
        <begin position="298"/>
        <end position="374"/>
    </location>
</feature>
<feature type="compositionally biased region" description="Basic and acidic residues" evidence="1">
    <location>
        <begin position="736"/>
        <end position="745"/>
    </location>
</feature>
<dbReference type="OrthoDB" id="10674547at2759"/>
<feature type="region of interest" description="Disordered" evidence="1">
    <location>
        <begin position="1"/>
        <end position="49"/>
    </location>
</feature>
<feature type="region of interest" description="Disordered" evidence="1">
    <location>
        <begin position="644"/>
        <end position="692"/>
    </location>
</feature>
<organism evidence="2 3">
    <name type="scientific">Chlorella vulgaris</name>
    <name type="common">Green alga</name>
    <dbReference type="NCBI Taxonomy" id="3077"/>
    <lineage>
        <taxon>Eukaryota</taxon>
        <taxon>Viridiplantae</taxon>
        <taxon>Chlorophyta</taxon>
        <taxon>core chlorophytes</taxon>
        <taxon>Trebouxiophyceae</taxon>
        <taxon>Chlorellales</taxon>
        <taxon>Chlorellaceae</taxon>
        <taxon>Chlorella clade</taxon>
        <taxon>Chlorella</taxon>
    </lineage>
</organism>
<name>A0A9D4YTV4_CHLVU</name>
<dbReference type="Proteomes" id="UP001055712">
    <property type="component" value="Unassembled WGS sequence"/>
</dbReference>
<feature type="region of interest" description="Disordered" evidence="1">
    <location>
        <begin position="395"/>
        <end position="626"/>
    </location>
</feature>
<feature type="compositionally biased region" description="Low complexity" evidence="1">
    <location>
        <begin position="521"/>
        <end position="545"/>
    </location>
</feature>
<feature type="compositionally biased region" description="Gly residues" evidence="1">
    <location>
        <begin position="649"/>
        <end position="681"/>
    </location>
</feature>
<evidence type="ECO:0000256" key="1">
    <source>
        <dbReference type="SAM" id="MobiDB-lite"/>
    </source>
</evidence>
<feature type="compositionally biased region" description="Basic and acidic residues" evidence="1">
    <location>
        <begin position="415"/>
        <end position="428"/>
    </location>
</feature>
<feature type="compositionally biased region" description="Low complexity" evidence="1">
    <location>
        <begin position="605"/>
        <end position="617"/>
    </location>
</feature>
<proteinExistence type="predicted"/>
<feature type="region of interest" description="Disordered" evidence="1">
    <location>
        <begin position="725"/>
        <end position="745"/>
    </location>
</feature>
<feature type="compositionally biased region" description="Basic and acidic residues" evidence="1">
    <location>
        <begin position="440"/>
        <end position="464"/>
    </location>
</feature>
<keyword evidence="3" id="KW-1185">Reference proteome</keyword>
<comment type="caution">
    <text evidence="2">The sequence shown here is derived from an EMBL/GenBank/DDBJ whole genome shotgun (WGS) entry which is preliminary data.</text>
</comment>